<gene>
    <name evidence="1" type="ORF">PHMEG_00029975</name>
</gene>
<evidence type="ECO:0000313" key="2">
    <source>
        <dbReference type="Proteomes" id="UP000198211"/>
    </source>
</evidence>
<reference evidence="2" key="1">
    <citation type="submission" date="2017-03" db="EMBL/GenBank/DDBJ databases">
        <title>Phytopthora megakarya and P. palmivora, two closely related causual agents of cacao black pod achieved similar genome size and gene model numbers by different mechanisms.</title>
        <authorList>
            <person name="Ali S."/>
            <person name="Shao J."/>
            <person name="Larry D.J."/>
            <person name="Kronmiller B."/>
            <person name="Shen D."/>
            <person name="Strem M.D."/>
            <person name="Melnick R.L."/>
            <person name="Guiltinan M.J."/>
            <person name="Tyler B.M."/>
            <person name="Meinhardt L.W."/>
            <person name="Bailey B.A."/>
        </authorList>
    </citation>
    <scope>NUCLEOTIDE SEQUENCE [LARGE SCALE GENOMIC DNA]</scope>
    <source>
        <strain evidence="2">zdho120</strain>
    </source>
</reference>
<keyword evidence="2" id="KW-1185">Reference proteome</keyword>
<name>A0A225V168_9STRA</name>
<dbReference type="OrthoDB" id="121710at2759"/>
<organism evidence="1 2">
    <name type="scientific">Phytophthora megakarya</name>
    <dbReference type="NCBI Taxonomy" id="4795"/>
    <lineage>
        <taxon>Eukaryota</taxon>
        <taxon>Sar</taxon>
        <taxon>Stramenopiles</taxon>
        <taxon>Oomycota</taxon>
        <taxon>Peronosporomycetes</taxon>
        <taxon>Peronosporales</taxon>
        <taxon>Peronosporaceae</taxon>
        <taxon>Phytophthora</taxon>
    </lineage>
</organism>
<sequence length="156" mass="17294">TQPTSKRASLTSLAPNRLIELLDTPLSAVLQQREDVVMNYFSNVVDLREFILCSEPAAGVNISVKMCCYASERLAADNGTRVTPVDYMAHGLFDDIQETISELTTVNRKPFIAQITVCDAKKKAGSPRAARVNFRVGAGYEFQQVHNIGYFSYIVN</sequence>
<protein>
    <submittedName>
        <fullName evidence="1">Uncharacterized protein</fullName>
    </submittedName>
</protein>
<dbReference type="Proteomes" id="UP000198211">
    <property type="component" value="Unassembled WGS sequence"/>
</dbReference>
<proteinExistence type="predicted"/>
<comment type="caution">
    <text evidence="1">The sequence shown here is derived from an EMBL/GenBank/DDBJ whole genome shotgun (WGS) entry which is preliminary data.</text>
</comment>
<evidence type="ECO:0000313" key="1">
    <source>
        <dbReference type="EMBL" id="OWY99091.1"/>
    </source>
</evidence>
<dbReference type="EMBL" id="NBNE01008802">
    <property type="protein sequence ID" value="OWY99091.1"/>
    <property type="molecule type" value="Genomic_DNA"/>
</dbReference>
<accession>A0A225V168</accession>
<dbReference type="AlphaFoldDB" id="A0A225V168"/>
<feature type="non-terminal residue" evidence="1">
    <location>
        <position position="1"/>
    </location>
</feature>